<dbReference type="STRING" id="1150368.SAMN02927921_01768"/>
<organism evidence="2 3">
    <name type="scientific">Sinomicrobium oceani</name>
    <dbReference type="NCBI Taxonomy" id="1150368"/>
    <lineage>
        <taxon>Bacteria</taxon>
        <taxon>Pseudomonadati</taxon>
        <taxon>Bacteroidota</taxon>
        <taxon>Flavobacteriia</taxon>
        <taxon>Flavobacteriales</taxon>
        <taxon>Flavobacteriaceae</taxon>
        <taxon>Sinomicrobium</taxon>
    </lineage>
</organism>
<proteinExistence type="predicted"/>
<accession>A0A1K1PGE9</accession>
<evidence type="ECO:0000256" key="1">
    <source>
        <dbReference type="SAM" id="MobiDB-lite"/>
    </source>
</evidence>
<dbReference type="Proteomes" id="UP000182248">
    <property type="component" value="Unassembled WGS sequence"/>
</dbReference>
<protein>
    <submittedName>
        <fullName evidence="2">Uncharacterized protein</fullName>
    </submittedName>
</protein>
<dbReference type="EMBL" id="FPJE01000008">
    <property type="protein sequence ID" value="SFW46652.1"/>
    <property type="molecule type" value="Genomic_DNA"/>
</dbReference>
<sequence>MSKRGKIPFHPGVNTPGNQGKSPLCRFPHPDTFDQNKYGAPGKLRHHYKL</sequence>
<evidence type="ECO:0000313" key="2">
    <source>
        <dbReference type="EMBL" id="SFW46652.1"/>
    </source>
</evidence>
<evidence type="ECO:0000313" key="3">
    <source>
        <dbReference type="Proteomes" id="UP000182248"/>
    </source>
</evidence>
<reference evidence="2 3" key="1">
    <citation type="submission" date="2016-11" db="EMBL/GenBank/DDBJ databases">
        <authorList>
            <person name="Jaros S."/>
            <person name="Januszkiewicz K."/>
            <person name="Wedrychowicz H."/>
        </authorList>
    </citation>
    <scope>NUCLEOTIDE SEQUENCE [LARGE SCALE GENOMIC DNA]</scope>
    <source>
        <strain evidence="2 3">CGMCC 1.12145</strain>
    </source>
</reference>
<name>A0A1K1PGE9_9FLAO</name>
<feature type="region of interest" description="Disordered" evidence="1">
    <location>
        <begin position="1"/>
        <end position="50"/>
    </location>
</feature>
<keyword evidence="3" id="KW-1185">Reference proteome</keyword>
<gene>
    <name evidence="2" type="ORF">SAMN02927921_01768</name>
</gene>
<dbReference type="AlphaFoldDB" id="A0A1K1PGE9"/>